<dbReference type="AlphaFoldDB" id="A0A8J3IEH3"/>
<gene>
    <name evidence="1" type="ORF">KSX_90460</name>
</gene>
<reference evidence="1" key="1">
    <citation type="submission" date="2020-10" db="EMBL/GenBank/DDBJ databases">
        <title>Taxonomic study of unclassified bacteria belonging to the class Ktedonobacteria.</title>
        <authorList>
            <person name="Yabe S."/>
            <person name="Wang C.M."/>
            <person name="Zheng Y."/>
            <person name="Sakai Y."/>
            <person name="Cavaletti L."/>
            <person name="Monciardini P."/>
            <person name="Donadio S."/>
        </authorList>
    </citation>
    <scope>NUCLEOTIDE SEQUENCE</scope>
    <source>
        <strain evidence="1">SOSP1-1</strain>
    </source>
</reference>
<evidence type="ECO:0000313" key="1">
    <source>
        <dbReference type="EMBL" id="GHO50883.1"/>
    </source>
</evidence>
<keyword evidence="2" id="KW-1185">Reference proteome</keyword>
<name>A0A8J3IEH3_9CHLR</name>
<protein>
    <submittedName>
        <fullName evidence="1">Uncharacterized protein</fullName>
    </submittedName>
</protein>
<sequence length="145" mass="16386">MWRGSTFTTLMPFSLAHASTSANMRQVLKHDSRTRSGVLYDAFAEDMVMVFALPKPFAREPAQVALRALGAFGLQLATQTEETALLLFPAPLAQEVPLSETYPNRDKPYLAFGSCFNEQLAWIYQVLQDLHRRPFRCNSPYEGQL</sequence>
<evidence type="ECO:0000313" key="2">
    <source>
        <dbReference type="Proteomes" id="UP000612362"/>
    </source>
</evidence>
<dbReference type="EMBL" id="BNJF01000009">
    <property type="protein sequence ID" value="GHO50883.1"/>
    <property type="molecule type" value="Genomic_DNA"/>
</dbReference>
<accession>A0A8J3IEH3</accession>
<dbReference type="Proteomes" id="UP000612362">
    <property type="component" value="Unassembled WGS sequence"/>
</dbReference>
<proteinExistence type="predicted"/>
<organism evidence="1 2">
    <name type="scientific">Ktedonospora formicarum</name>
    <dbReference type="NCBI Taxonomy" id="2778364"/>
    <lineage>
        <taxon>Bacteria</taxon>
        <taxon>Bacillati</taxon>
        <taxon>Chloroflexota</taxon>
        <taxon>Ktedonobacteria</taxon>
        <taxon>Ktedonobacterales</taxon>
        <taxon>Ktedonobacteraceae</taxon>
        <taxon>Ktedonospora</taxon>
    </lineage>
</organism>
<comment type="caution">
    <text evidence="1">The sequence shown here is derived from an EMBL/GenBank/DDBJ whole genome shotgun (WGS) entry which is preliminary data.</text>
</comment>